<dbReference type="Gene3D" id="3.40.50.720">
    <property type="entry name" value="NAD(P)-binding Rossmann-like Domain"/>
    <property type="match status" value="1"/>
</dbReference>
<keyword evidence="12" id="KW-0472">Membrane</keyword>
<evidence type="ECO:0000256" key="3">
    <source>
        <dbReference type="ARBA" id="ARBA00005100"/>
    </source>
</evidence>
<evidence type="ECO:0000256" key="5">
    <source>
        <dbReference type="ARBA" id="ARBA00012290"/>
    </source>
</evidence>
<keyword evidence="6" id="KW-0812">Transmembrane</keyword>
<evidence type="ECO:0000256" key="12">
    <source>
        <dbReference type="ARBA" id="ARBA00023136"/>
    </source>
</evidence>
<evidence type="ECO:0000256" key="6">
    <source>
        <dbReference type="ARBA" id="ARBA00022692"/>
    </source>
</evidence>
<keyword evidence="9" id="KW-1133">Transmembrane helix</keyword>
<evidence type="ECO:0000256" key="7">
    <source>
        <dbReference type="ARBA" id="ARBA00022793"/>
    </source>
</evidence>
<evidence type="ECO:0000313" key="16">
    <source>
        <dbReference type="Proteomes" id="UP000003688"/>
    </source>
</evidence>
<reference evidence="15 16" key="1">
    <citation type="journal article" date="2011" name="J. Bacteriol.">
        <title>Genome sequence of 'Pedosphaera parvula' Ellin514, an aerobic Verrucomicrobial isolate from pasture soil.</title>
        <authorList>
            <person name="Kant R."/>
            <person name="van Passel M.W."/>
            <person name="Sangwan P."/>
            <person name="Palva A."/>
            <person name="Lucas S."/>
            <person name="Copeland A."/>
            <person name="Lapidus A."/>
            <person name="Glavina Del Rio T."/>
            <person name="Dalin E."/>
            <person name="Tice H."/>
            <person name="Bruce D."/>
            <person name="Goodwin L."/>
            <person name="Pitluck S."/>
            <person name="Chertkov O."/>
            <person name="Larimer F.W."/>
            <person name="Land M.L."/>
            <person name="Hauser L."/>
            <person name="Brettin T.S."/>
            <person name="Detter J.C."/>
            <person name="Han S."/>
            <person name="de Vos W.M."/>
            <person name="Janssen P.H."/>
            <person name="Smidt H."/>
        </authorList>
    </citation>
    <scope>NUCLEOTIDE SEQUENCE [LARGE SCALE GENOMIC DNA]</scope>
    <source>
        <strain evidence="15 16">Ellin514</strain>
    </source>
</reference>
<dbReference type="GO" id="GO:0048040">
    <property type="term" value="F:UDP-glucuronate decarboxylase activity"/>
    <property type="evidence" value="ECO:0007669"/>
    <property type="project" value="UniProtKB-EC"/>
</dbReference>
<comment type="caution">
    <text evidence="15">The sequence shown here is derived from an EMBL/GenBank/DDBJ whole genome shotgun (WGS) entry which is preliminary data.</text>
</comment>
<sequence length="321" mass="35335">MPDAKHILITGGAGFIGSHLIERLLPAGKKIVVIDDCSTGSLENLKPFATHPELTVIQSKVSQCKQLSEIVANAESIYHLAAAVGVELVVSSPIHVLETNLHETEIILEVAAAHGTPILLTSTSEVYGKSQKPAFTEEDDLLIGPPHRGRWSYACSKLMDEFLAMAYAKERSLPVVIARLFNTVGPRQTGRYGMVLPRFIATAKAGQPLKVYEDGRQTRCFCYVQDTVEALTRLQNCPAARSEVFNIGSTEEISILELAQQVIHALNSKSTIEFLPYNQAYAPGFEDMRRRKPVVDKLFKTIDFQPSTSLRRIIELTASAS</sequence>
<evidence type="ECO:0000256" key="10">
    <source>
        <dbReference type="ARBA" id="ARBA00023027"/>
    </source>
</evidence>
<dbReference type="STRING" id="320771.Cflav_PD4913"/>
<dbReference type="InterPro" id="IPR016040">
    <property type="entry name" value="NAD(P)-bd_dom"/>
</dbReference>
<dbReference type="EC" id="4.1.1.35" evidence="5"/>
<keyword evidence="7" id="KW-0210">Decarboxylase</keyword>
<dbReference type="AlphaFoldDB" id="B9XCT2"/>
<comment type="cofactor">
    <cofactor evidence="1">
        <name>NAD(+)</name>
        <dbReference type="ChEBI" id="CHEBI:57540"/>
    </cofactor>
</comment>
<dbReference type="GO" id="GO:0042732">
    <property type="term" value="P:D-xylose metabolic process"/>
    <property type="evidence" value="ECO:0007669"/>
    <property type="project" value="InterPro"/>
</dbReference>
<feature type="domain" description="NAD(P)-binding" evidence="14">
    <location>
        <begin position="8"/>
        <end position="315"/>
    </location>
</feature>
<dbReference type="InterPro" id="IPR044516">
    <property type="entry name" value="UXS-like"/>
</dbReference>
<evidence type="ECO:0000256" key="11">
    <source>
        <dbReference type="ARBA" id="ARBA00023034"/>
    </source>
</evidence>
<dbReference type="GO" id="GO:0070403">
    <property type="term" value="F:NAD+ binding"/>
    <property type="evidence" value="ECO:0007669"/>
    <property type="project" value="InterPro"/>
</dbReference>
<comment type="subcellular location">
    <subcellularLocation>
        <location evidence="2">Golgi apparatus</location>
        <location evidence="2">Golgi stack membrane</location>
        <topology evidence="2">Single-pass type II membrane protein</topology>
    </subcellularLocation>
</comment>
<dbReference type="EMBL" id="ABOX02000005">
    <property type="protein sequence ID" value="EEF62278.1"/>
    <property type="molecule type" value="Genomic_DNA"/>
</dbReference>
<keyword evidence="13" id="KW-0456">Lyase</keyword>
<evidence type="ECO:0000256" key="1">
    <source>
        <dbReference type="ARBA" id="ARBA00001911"/>
    </source>
</evidence>
<dbReference type="PANTHER" id="PTHR43078:SF6">
    <property type="entry name" value="UDP-GLUCURONIC ACID DECARBOXYLASE 1"/>
    <property type="match status" value="1"/>
</dbReference>
<evidence type="ECO:0000256" key="13">
    <source>
        <dbReference type="ARBA" id="ARBA00023239"/>
    </source>
</evidence>
<accession>B9XCT2</accession>
<dbReference type="Pfam" id="PF16363">
    <property type="entry name" value="GDP_Man_Dehyd"/>
    <property type="match status" value="1"/>
</dbReference>
<keyword evidence="10" id="KW-0520">NAD</keyword>
<dbReference type="SUPFAM" id="SSF51735">
    <property type="entry name" value="NAD(P)-binding Rossmann-fold domains"/>
    <property type="match status" value="1"/>
</dbReference>
<comment type="similarity">
    <text evidence="4">Belongs to the NAD(P)-dependent epimerase/dehydratase family. UDP-glucuronic acid decarboxylase subfamily.</text>
</comment>
<evidence type="ECO:0000256" key="4">
    <source>
        <dbReference type="ARBA" id="ARBA00007505"/>
    </source>
</evidence>
<protein>
    <recommendedName>
        <fullName evidence="5">UDP-glucuronate decarboxylase</fullName>
        <ecNumber evidence="5">4.1.1.35</ecNumber>
    </recommendedName>
</protein>
<evidence type="ECO:0000256" key="8">
    <source>
        <dbReference type="ARBA" id="ARBA00022968"/>
    </source>
</evidence>
<keyword evidence="8" id="KW-0735">Signal-anchor</keyword>
<name>B9XCT2_PEDPL</name>
<comment type="pathway">
    <text evidence="3">Nucleotide-sugar biosynthesis; UDP-alpha-D-xylose biosynthesis; UDP-alpha-D-xylose from UDP-alpha-D-glucuronate: step 1/1.</text>
</comment>
<evidence type="ECO:0000256" key="9">
    <source>
        <dbReference type="ARBA" id="ARBA00022989"/>
    </source>
</evidence>
<dbReference type="OrthoDB" id="9803061at2"/>
<evidence type="ECO:0000256" key="2">
    <source>
        <dbReference type="ARBA" id="ARBA00004447"/>
    </source>
</evidence>
<evidence type="ECO:0000259" key="14">
    <source>
        <dbReference type="Pfam" id="PF16363"/>
    </source>
</evidence>
<gene>
    <name evidence="15" type="ORF">Cflav_PD4913</name>
</gene>
<dbReference type="PANTHER" id="PTHR43078">
    <property type="entry name" value="UDP-GLUCURONIC ACID DECARBOXYLASE-RELATED"/>
    <property type="match status" value="1"/>
</dbReference>
<dbReference type="Proteomes" id="UP000003688">
    <property type="component" value="Unassembled WGS sequence"/>
</dbReference>
<dbReference type="InterPro" id="IPR036291">
    <property type="entry name" value="NAD(P)-bd_dom_sf"/>
</dbReference>
<organism evidence="15 16">
    <name type="scientific">Pedosphaera parvula (strain Ellin514)</name>
    <dbReference type="NCBI Taxonomy" id="320771"/>
    <lineage>
        <taxon>Bacteria</taxon>
        <taxon>Pseudomonadati</taxon>
        <taxon>Verrucomicrobiota</taxon>
        <taxon>Pedosphaerae</taxon>
        <taxon>Pedosphaerales</taxon>
        <taxon>Pedosphaeraceae</taxon>
        <taxon>Pedosphaera</taxon>
    </lineage>
</organism>
<proteinExistence type="inferred from homology"/>
<dbReference type="GO" id="GO:0033320">
    <property type="term" value="P:UDP-D-xylose biosynthetic process"/>
    <property type="evidence" value="ECO:0007669"/>
    <property type="project" value="UniProtKB-UniPathway"/>
</dbReference>
<dbReference type="GO" id="GO:0005737">
    <property type="term" value="C:cytoplasm"/>
    <property type="evidence" value="ECO:0007669"/>
    <property type="project" value="TreeGrafter"/>
</dbReference>
<dbReference type="RefSeq" id="WP_007413630.1">
    <property type="nucleotide sequence ID" value="NZ_ABOX02000005.1"/>
</dbReference>
<dbReference type="UniPathway" id="UPA00796">
    <property type="reaction ID" value="UER00771"/>
</dbReference>
<evidence type="ECO:0000313" key="15">
    <source>
        <dbReference type="EMBL" id="EEF62278.1"/>
    </source>
</evidence>
<keyword evidence="11" id="KW-0333">Golgi apparatus</keyword>
<keyword evidence="16" id="KW-1185">Reference proteome</keyword>